<dbReference type="GO" id="GO:0055085">
    <property type="term" value="P:transmembrane transport"/>
    <property type="evidence" value="ECO:0007669"/>
    <property type="project" value="InterPro"/>
</dbReference>
<dbReference type="Proteomes" id="UP000008952">
    <property type="component" value="Unassembled WGS sequence"/>
</dbReference>
<dbReference type="EMBL" id="AIMB01000008">
    <property type="protein sequence ID" value="EJF88675.1"/>
    <property type="molecule type" value="Genomic_DNA"/>
</dbReference>
<sequence length="397" mass="44302">MSAPINKTKYTKRAGWTALFNAHMVMSILLQILVLIVLFFAIHWITHNTITNLKASGIASGFEFLDKRAGFNQPSSIIQYDDNATNGKVIFASIVNLMFIAVLCLITATILGLIIGVARLSKNWLIAKLALCYVEFFRNIPPLVLLFFWSIGVMQILPSARQSLIWGGIIINIRGFYFPQPIWERSMSVAIGLTVFALMIALCLFLWMKYKQRDGERTKINGWICIFIAIALPVISFSIFGRPKAWDIPVLQGFNYKGGFYVSPEFVALYLALSIYTAALIAETIRAGLQGVDRGVKEAGMSLGLSNRLIMRLITLPLAMRIIIPPLSSQYMNLIKNTSLGAAVGYSELMMVSSTIIEKTGQSIELAVIWIVVYLGLSLFVSILMNVFNKYMAVLER</sequence>
<name>J1JVT6_9HYPH</name>
<dbReference type="CDD" id="cd06261">
    <property type="entry name" value="TM_PBP2"/>
    <property type="match status" value="1"/>
</dbReference>
<dbReference type="InterPro" id="IPR035906">
    <property type="entry name" value="MetI-like_sf"/>
</dbReference>
<dbReference type="InterPro" id="IPR000515">
    <property type="entry name" value="MetI-like"/>
</dbReference>
<comment type="caution">
    <text evidence="9">The sequence shown here is derived from an EMBL/GenBank/DDBJ whole genome shotgun (WGS) entry which is preliminary data.</text>
</comment>
<evidence type="ECO:0000256" key="2">
    <source>
        <dbReference type="ARBA" id="ARBA00010072"/>
    </source>
</evidence>
<evidence type="ECO:0000256" key="6">
    <source>
        <dbReference type="ARBA" id="ARBA00023136"/>
    </source>
</evidence>
<dbReference type="AlphaFoldDB" id="J1JVT6"/>
<evidence type="ECO:0000256" key="7">
    <source>
        <dbReference type="RuleBase" id="RU363032"/>
    </source>
</evidence>
<dbReference type="RefSeq" id="WP_008039425.1">
    <property type="nucleotide sequence ID" value="NZ_JH725147.1"/>
</dbReference>
<dbReference type="STRING" id="1094558.ME5_01226"/>
<dbReference type="GO" id="GO:0006865">
    <property type="term" value="P:amino acid transport"/>
    <property type="evidence" value="ECO:0007669"/>
    <property type="project" value="UniProtKB-KW"/>
</dbReference>
<dbReference type="PANTHER" id="PTHR30614">
    <property type="entry name" value="MEMBRANE COMPONENT OF AMINO ACID ABC TRANSPORTER"/>
    <property type="match status" value="1"/>
</dbReference>
<feature type="transmembrane region" description="Helical" evidence="7">
    <location>
        <begin position="97"/>
        <end position="120"/>
    </location>
</feature>
<evidence type="ECO:0000313" key="9">
    <source>
        <dbReference type="EMBL" id="EJF88675.1"/>
    </source>
</evidence>
<dbReference type="OrthoDB" id="9808531at2"/>
<comment type="similarity">
    <text evidence="2">Belongs to the binding-protein-dependent transport system permease family. HisMQ subfamily.</text>
</comment>
<proteinExistence type="inferred from homology"/>
<feature type="transmembrane region" description="Helical" evidence="7">
    <location>
        <begin position="140"/>
        <end position="157"/>
    </location>
</feature>
<dbReference type="Pfam" id="PF00528">
    <property type="entry name" value="BPD_transp_1"/>
    <property type="match status" value="1"/>
</dbReference>
<evidence type="ECO:0000256" key="1">
    <source>
        <dbReference type="ARBA" id="ARBA00004651"/>
    </source>
</evidence>
<dbReference type="GO" id="GO:0005886">
    <property type="term" value="C:plasma membrane"/>
    <property type="evidence" value="ECO:0007669"/>
    <property type="project" value="UniProtKB-SubCell"/>
</dbReference>
<evidence type="ECO:0000256" key="3">
    <source>
        <dbReference type="ARBA" id="ARBA00022692"/>
    </source>
</evidence>
<dbReference type="PANTHER" id="PTHR30614:SF37">
    <property type="entry name" value="AMINO-ACID ABC TRANSPORTER PERMEASE PROTEIN YHDX-RELATED"/>
    <property type="match status" value="1"/>
</dbReference>
<feature type="domain" description="ABC transmembrane type-1" evidence="8">
    <location>
        <begin position="94"/>
        <end position="385"/>
    </location>
</feature>
<protein>
    <submittedName>
        <fullName evidence="9">His/Glu/Gln/Arg/opine family amino ABC transporter, permease, 3-TM region</fullName>
    </submittedName>
</protein>
<keyword evidence="6 7" id="KW-0472">Membrane</keyword>
<dbReference type="SUPFAM" id="SSF161098">
    <property type="entry name" value="MetI-like"/>
    <property type="match status" value="1"/>
</dbReference>
<dbReference type="Gene3D" id="1.10.3720.10">
    <property type="entry name" value="MetI-like"/>
    <property type="match status" value="2"/>
</dbReference>
<dbReference type="eggNOG" id="COG4597">
    <property type="taxonomic scope" value="Bacteria"/>
</dbReference>
<feature type="transmembrane region" description="Helical" evidence="7">
    <location>
        <begin position="220"/>
        <end position="240"/>
    </location>
</feature>
<accession>J1JVT6</accession>
<feature type="transmembrane region" description="Helical" evidence="7">
    <location>
        <begin position="267"/>
        <end position="289"/>
    </location>
</feature>
<evidence type="ECO:0000259" key="8">
    <source>
        <dbReference type="PROSITE" id="PS50928"/>
    </source>
</evidence>
<dbReference type="InterPro" id="IPR043429">
    <property type="entry name" value="ArtM/GltK/GlnP/TcyL/YhdX-like"/>
</dbReference>
<comment type="subcellular location">
    <subcellularLocation>
        <location evidence="1 7">Cell membrane</location>
        <topology evidence="1 7">Multi-pass membrane protein</topology>
    </subcellularLocation>
</comment>
<keyword evidence="7" id="KW-0813">Transport</keyword>
<feature type="transmembrane region" description="Helical" evidence="7">
    <location>
        <begin position="309"/>
        <end position="327"/>
    </location>
</feature>
<feature type="transmembrane region" description="Helical" evidence="7">
    <location>
        <begin position="20"/>
        <end position="45"/>
    </location>
</feature>
<dbReference type="PATRIC" id="fig|1094558.3.peg.1325"/>
<dbReference type="PROSITE" id="PS50928">
    <property type="entry name" value="ABC_TM1"/>
    <property type="match status" value="1"/>
</dbReference>
<keyword evidence="3 7" id="KW-0812">Transmembrane</keyword>
<feature type="transmembrane region" description="Helical" evidence="7">
    <location>
        <begin position="367"/>
        <end position="388"/>
    </location>
</feature>
<evidence type="ECO:0000256" key="5">
    <source>
        <dbReference type="ARBA" id="ARBA00022989"/>
    </source>
</evidence>
<keyword evidence="10" id="KW-1185">Reference proteome</keyword>
<keyword evidence="4" id="KW-0029">Amino-acid transport</keyword>
<organism evidence="9 10">
    <name type="scientific">Bartonella tamiae Th239</name>
    <dbReference type="NCBI Taxonomy" id="1094558"/>
    <lineage>
        <taxon>Bacteria</taxon>
        <taxon>Pseudomonadati</taxon>
        <taxon>Pseudomonadota</taxon>
        <taxon>Alphaproteobacteria</taxon>
        <taxon>Hyphomicrobiales</taxon>
        <taxon>Bartonellaceae</taxon>
        <taxon>Bartonella</taxon>
    </lineage>
</organism>
<dbReference type="HOGENOM" id="CLU_019602_8_0_5"/>
<reference evidence="9 10" key="1">
    <citation type="submission" date="2012-03" db="EMBL/GenBank/DDBJ databases">
        <title>The Genome Sequence of Bartonella tamiae Th239.</title>
        <authorList>
            <consortium name="The Broad Institute Genome Sequencing Platform"/>
            <consortium name="The Broad Institute Genome Sequencing Center for Infectious Disease"/>
            <person name="Feldgarden M."/>
            <person name="Kirby J."/>
            <person name="Kosoy M."/>
            <person name="Birtles R."/>
            <person name="Probert W.S."/>
            <person name="Chiaraviglio L."/>
            <person name="Young S.K."/>
            <person name="Zeng Q."/>
            <person name="Gargeya S."/>
            <person name="Fitzgerald M."/>
            <person name="Haas B."/>
            <person name="Abouelleil A."/>
            <person name="Alvarado L."/>
            <person name="Arachchi H.M."/>
            <person name="Berlin A."/>
            <person name="Chapman S.B."/>
            <person name="Gearin G."/>
            <person name="Goldberg J."/>
            <person name="Griggs A."/>
            <person name="Gujja S."/>
            <person name="Hansen M."/>
            <person name="Heiman D."/>
            <person name="Howarth C."/>
            <person name="Larimer J."/>
            <person name="Lui A."/>
            <person name="MacDonald P.J.P."/>
            <person name="McCowen C."/>
            <person name="Montmayeur A."/>
            <person name="Murphy C."/>
            <person name="Neiman D."/>
            <person name="Pearson M."/>
            <person name="Priest M."/>
            <person name="Roberts A."/>
            <person name="Saif S."/>
            <person name="Shea T."/>
            <person name="Sisk P."/>
            <person name="Stolte C."/>
            <person name="Sykes S."/>
            <person name="Wortman J."/>
            <person name="Nusbaum C."/>
            <person name="Birren B."/>
        </authorList>
    </citation>
    <scope>NUCLEOTIDE SEQUENCE [LARGE SCALE GENOMIC DNA]</scope>
    <source>
        <strain evidence="9 10">Th239</strain>
    </source>
</reference>
<evidence type="ECO:0000256" key="4">
    <source>
        <dbReference type="ARBA" id="ARBA00022970"/>
    </source>
</evidence>
<gene>
    <name evidence="9" type="ORF">ME5_01226</name>
</gene>
<feature type="transmembrane region" description="Helical" evidence="7">
    <location>
        <begin position="189"/>
        <end position="208"/>
    </location>
</feature>
<keyword evidence="5 7" id="KW-1133">Transmembrane helix</keyword>
<evidence type="ECO:0000313" key="10">
    <source>
        <dbReference type="Proteomes" id="UP000008952"/>
    </source>
</evidence>